<accession>A0A9Q3HW19</accession>
<comment type="caution">
    <text evidence="1">The sequence shown here is derived from an EMBL/GenBank/DDBJ whole genome shotgun (WGS) entry which is preliminary data.</text>
</comment>
<sequence length="101" mass="11129">MKISINNLEGLSTQSVAMVPHGLFQQAFDQLLTTQMFSARVIQMAPSIGQIVLSTGDALRTPPSRQATSLISSWNWSPRDNRRVFHSSNSLVPCSRSVCHS</sequence>
<evidence type="ECO:0000313" key="1">
    <source>
        <dbReference type="EMBL" id="MBW0520136.1"/>
    </source>
</evidence>
<dbReference type="Proteomes" id="UP000765509">
    <property type="component" value="Unassembled WGS sequence"/>
</dbReference>
<protein>
    <submittedName>
        <fullName evidence="1">Uncharacterized protein</fullName>
    </submittedName>
</protein>
<proteinExistence type="predicted"/>
<organism evidence="1 2">
    <name type="scientific">Austropuccinia psidii MF-1</name>
    <dbReference type="NCBI Taxonomy" id="1389203"/>
    <lineage>
        <taxon>Eukaryota</taxon>
        <taxon>Fungi</taxon>
        <taxon>Dikarya</taxon>
        <taxon>Basidiomycota</taxon>
        <taxon>Pucciniomycotina</taxon>
        <taxon>Pucciniomycetes</taxon>
        <taxon>Pucciniales</taxon>
        <taxon>Sphaerophragmiaceae</taxon>
        <taxon>Austropuccinia</taxon>
    </lineage>
</organism>
<gene>
    <name evidence="1" type="ORF">O181_059851</name>
</gene>
<name>A0A9Q3HW19_9BASI</name>
<keyword evidence="2" id="KW-1185">Reference proteome</keyword>
<dbReference type="EMBL" id="AVOT02027858">
    <property type="protein sequence ID" value="MBW0520136.1"/>
    <property type="molecule type" value="Genomic_DNA"/>
</dbReference>
<evidence type="ECO:0000313" key="2">
    <source>
        <dbReference type="Proteomes" id="UP000765509"/>
    </source>
</evidence>
<reference evidence="1" key="1">
    <citation type="submission" date="2021-03" db="EMBL/GenBank/DDBJ databases">
        <title>Draft genome sequence of rust myrtle Austropuccinia psidii MF-1, a brazilian biotype.</title>
        <authorList>
            <person name="Quecine M.C."/>
            <person name="Pachon D.M.R."/>
            <person name="Bonatelli M.L."/>
            <person name="Correr F.H."/>
            <person name="Franceschini L.M."/>
            <person name="Leite T.F."/>
            <person name="Margarido G.R.A."/>
            <person name="Almeida C.A."/>
            <person name="Ferrarezi J.A."/>
            <person name="Labate C.A."/>
        </authorList>
    </citation>
    <scope>NUCLEOTIDE SEQUENCE</scope>
    <source>
        <strain evidence="1">MF-1</strain>
    </source>
</reference>
<dbReference type="AlphaFoldDB" id="A0A9Q3HW19"/>